<protein>
    <submittedName>
        <fullName evidence="2">Uncharacterized protein</fullName>
    </submittedName>
</protein>
<evidence type="ECO:0000313" key="2">
    <source>
        <dbReference type="EMBL" id="KAK4649096.1"/>
    </source>
</evidence>
<keyword evidence="1" id="KW-1133">Transmembrane helix</keyword>
<feature type="transmembrane region" description="Helical" evidence="1">
    <location>
        <begin position="189"/>
        <end position="209"/>
    </location>
</feature>
<feature type="transmembrane region" description="Helical" evidence="1">
    <location>
        <begin position="146"/>
        <end position="168"/>
    </location>
</feature>
<organism evidence="2 3">
    <name type="scientific">Podospora bellae-mahoneyi</name>
    <dbReference type="NCBI Taxonomy" id="2093777"/>
    <lineage>
        <taxon>Eukaryota</taxon>
        <taxon>Fungi</taxon>
        <taxon>Dikarya</taxon>
        <taxon>Ascomycota</taxon>
        <taxon>Pezizomycotina</taxon>
        <taxon>Sordariomycetes</taxon>
        <taxon>Sordariomycetidae</taxon>
        <taxon>Sordariales</taxon>
        <taxon>Podosporaceae</taxon>
        <taxon>Podospora</taxon>
    </lineage>
</organism>
<proteinExistence type="predicted"/>
<keyword evidence="1" id="KW-0812">Transmembrane</keyword>
<keyword evidence="1" id="KW-0472">Membrane</keyword>
<name>A0ABR0G068_9PEZI</name>
<accession>A0ABR0G068</accession>
<feature type="transmembrane region" description="Helical" evidence="1">
    <location>
        <begin position="249"/>
        <end position="269"/>
    </location>
</feature>
<feature type="transmembrane region" description="Helical" evidence="1">
    <location>
        <begin position="215"/>
        <end position="237"/>
    </location>
</feature>
<evidence type="ECO:0000313" key="3">
    <source>
        <dbReference type="Proteomes" id="UP001322138"/>
    </source>
</evidence>
<feature type="transmembrane region" description="Helical" evidence="1">
    <location>
        <begin position="61"/>
        <end position="81"/>
    </location>
</feature>
<sequence>MASLTTSSLHYLTSLATETGDVATSTTQASGPSYTGDPVSYDDGYYRSDTPMVYPFTTSSFPLALTTAILFLILTILHAYLCFKKKTVFFAITIYASLAMATSQTMKCYLVQLQTIILHSTNLSSSTINQLERADVVLVVMDLLEAIPASAMGFLLMMTYTRLTWFIIPKSGRKNGRVFGLPARWQTSLLALGQMVGDGLVGVGHYYGLGYLQSLGGVVGLMTWGVLGGLVVRAGRVEVREEVKKVKRFVWAVGGAVGLLIGCATARIIRREAVAYFLAEAPWWSSEYGVSETFAMSEWPVYVFQHLPILLILLLMAVYHPGAYLPRRLTGWRLNTKKLLREERMREDVENLKVLARKDSKASSVQGSELDCFERVDLDKETK</sequence>
<dbReference type="RefSeq" id="XP_062738071.1">
    <property type="nucleotide sequence ID" value="XM_062874867.1"/>
</dbReference>
<feature type="transmembrane region" description="Helical" evidence="1">
    <location>
        <begin position="299"/>
        <end position="319"/>
    </location>
</feature>
<keyword evidence="3" id="KW-1185">Reference proteome</keyword>
<evidence type="ECO:0000256" key="1">
    <source>
        <dbReference type="SAM" id="Phobius"/>
    </source>
</evidence>
<dbReference type="EMBL" id="JAFFGZ010000001">
    <property type="protein sequence ID" value="KAK4649096.1"/>
    <property type="molecule type" value="Genomic_DNA"/>
</dbReference>
<reference evidence="2 3" key="1">
    <citation type="journal article" date="2023" name="bioRxiv">
        <title>High-quality genome assemblies of four members of thePodospora anserinaspecies complex.</title>
        <authorList>
            <person name="Ament-Velasquez S.L."/>
            <person name="Vogan A.A."/>
            <person name="Wallerman O."/>
            <person name="Hartmann F."/>
            <person name="Gautier V."/>
            <person name="Silar P."/>
            <person name="Giraud T."/>
            <person name="Johannesson H."/>
        </authorList>
    </citation>
    <scope>NUCLEOTIDE SEQUENCE [LARGE SCALE GENOMIC DNA]</scope>
    <source>
        <strain evidence="2 3">CBS 112042</strain>
    </source>
</reference>
<dbReference type="Proteomes" id="UP001322138">
    <property type="component" value="Unassembled WGS sequence"/>
</dbReference>
<feature type="transmembrane region" description="Helical" evidence="1">
    <location>
        <begin position="88"/>
        <end position="106"/>
    </location>
</feature>
<comment type="caution">
    <text evidence="2">The sequence shown here is derived from an EMBL/GenBank/DDBJ whole genome shotgun (WGS) entry which is preliminary data.</text>
</comment>
<dbReference type="GeneID" id="87894349"/>
<gene>
    <name evidence="2" type="ORF">QC761_115980</name>
</gene>